<feature type="region of interest" description="Disordered" evidence="11">
    <location>
        <begin position="280"/>
        <end position="359"/>
    </location>
</feature>
<comment type="similarity">
    <text evidence="2 10">Belongs to the TrkH potassium transport family.</text>
</comment>
<dbReference type="Pfam" id="PF02386">
    <property type="entry name" value="TrkH"/>
    <property type="match status" value="1"/>
</dbReference>
<evidence type="ECO:0000256" key="6">
    <source>
        <dbReference type="ARBA" id="ARBA00022958"/>
    </source>
</evidence>
<dbReference type="AlphaFoldDB" id="A0A1E3I6V9"/>
<feature type="region of interest" description="Disordered" evidence="11">
    <location>
        <begin position="158"/>
        <end position="224"/>
    </location>
</feature>
<feature type="transmembrane region" description="Helical" evidence="10">
    <location>
        <begin position="807"/>
        <end position="829"/>
    </location>
</feature>
<feature type="transmembrane region" description="Helical" evidence="10">
    <location>
        <begin position="835"/>
        <end position="860"/>
    </location>
</feature>
<accession>A0A1E3I6V9</accession>
<feature type="transmembrane region" description="Helical" evidence="10">
    <location>
        <begin position="680"/>
        <end position="700"/>
    </location>
</feature>
<evidence type="ECO:0000313" key="13">
    <source>
        <dbReference type="Proteomes" id="UP000094065"/>
    </source>
</evidence>
<evidence type="ECO:0000256" key="11">
    <source>
        <dbReference type="SAM" id="MobiDB-lite"/>
    </source>
</evidence>
<dbReference type="InterPro" id="IPR004773">
    <property type="entry name" value="K/Na_transp_Trk1/HKT1"/>
</dbReference>
<dbReference type="GO" id="GO:1990573">
    <property type="term" value="P:potassium ion import across plasma membrane"/>
    <property type="evidence" value="ECO:0007669"/>
    <property type="project" value="TreeGrafter"/>
</dbReference>
<comment type="subcellular location">
    <subcellularLocation>
        <location evidence="1">Membrane</location>
        <topology evidence="1">Multi-pass membrane protein</topology>
    </subcellularLocation>
</comment>
<evidence type="ECO:0000256" key="2">
    <source>
        <dbReference type="ARBA" id="ARBA00009137"/>
    </source>
</evidence>
<feature type="compositionally biased region" description="Polar residues" evidence="11">
    <location>
        <begin position="482"/>
        <end position="500"/>
    </location>
</feature>
<feature type="compositionally biased region" description="Basic and acidic residues" evidence="11">
    <location>
        <begin position="304"/>
        <end position="318"/>
    </location>
</feature>
<dbReference type="STRING" id="1295533.A0A1E3I6V9"/>
<feature type="transmembrane region" description="Helical" evidence="10">
    <location>
        <begin position="712"/>
        <end position="739"/>
    </location>
</feature>
<evidence type="ECO:0000256" key="7">
    <source>
        <dbReference type="ARBA" id="ARBA00022989"/>
    </source>
</evidence>
<feature type="compositionally biased region" description="Basic and acidic residues" evidence="11">
    <location>
        <begin position="209"/>
        <end position="218"/>
    </location>
</feature>
<feature type="transmembrane region" description="Helical" evidence="10">
    <location>
        <begin position="745"/>
        <end position="762"/>
    </location>
</feature>
<feature type="compositionally biased region" description="Polar residues" evidence="11">
    <location>
        <begin position="1038"/>
        <end position="1055"/>
    </location>
</feature>
<evidence type="ECO:0000256" key="8">
    <source>
        <dbReference type="ARBA" id="ARBA00023065"/>
    </source>
</evidence>
<keyword evidence="4 10" id="KW-0633">Potassium transport</keyword>
<sequence length="1055" mass="117801">MSPFRKPSLSTLPSHLELPTTWTKFQTILMGSMNFYRIHLIAFTVIPLITSGIMYACNTEIHISYIDCLFCCMSAMTVTGLASVNLSTLSVVQQVILFVQMIIGSLTFVSIVMIMVRQYFIRQSFKHVLQERQNLRNRLSKTLTRVATVAPPLSALRKKFSRKDKDGADSPKGSPKRSSTPSSFELNPVAPSPRKPEEHKPKKKRHEKLRPDMIKRVEGGGVGLVNNMGWYDAQREKLATPAPTPERRGSPGSPLPTGSTMLSDSGKELTQALEAAVESGAVPGHQVEDNGEAVLTESPTGMEDYQRHDGERRERLRSILEAPDINVQTVSTDTTEHYSGEEDQSPSPPHSPGTKVPYAGLQLTDDAFPRSKTIAFEDTMDDSHDFRERATSTQRESFFPRSATFRSNQGQSTNQDRLPYSATMQSGAGNFPRTYSLRPTNSNRRQDHRLQGFGGFPTPLDIGKKVFRRVFPETHKNLSKSFTMPRTNTYSGKSTMTATGPSEGKEVPYISFAATVGRNSRFQGLTKEQMDELGGVEYRALRVLLHIVVGYFIFVQIAAFIIMAPYIAAGGRYQHVFDDQPRQVKVYWFALFQSVSAFTNTGMSLCDLSMVPFQRAYLMIVVLIILIFAGNTAFPVFLRCTVWTLYKLVPVTSRIHESLKFLLDHPRRCFVYLFPATQTWVLALVMLGLTLIDWVSFLVLDLSTEAIMSLPVGTRIAAGFLQSAAVRASGFSIVSLGALAPAVKVLYVVMMYISVYPIALSVRATNVYEEKSLGLFDEEVEDDDVSEEGEGAQAVAKYIGWHARRQLAFDIWWLGFALWLVCIIERGHIDNDQEWFNIFNIIFELVSAYGTVGLTVGLPYDNFSFSGSFRKLSKLVIIAVMLRGRHRGLPVAIDRAVMLPKDFTAEEEAAFEEERSRRMSRSRRGSSFYQEEPFVPRSRPESFGGTGAYQEVNFTPGPVTAIPIPHHHQHHVIHSEQKAEQIGSGPGGVHKFGHFRSSSTGSNSHGPESPTFQPRESEDRWPHSGNRALTPVREGHMSSAQSHPPVYTTDSALEV</sequence>
<dbReference type="RefSeq" id="XP_018997898.1">
    <property type="nucleotide sequence ID" value="XM_019133193.1"/>
</dbReference>
<dbReference type="PANTHER" id="PTHR31064:SF30">
    <property type="entry name" value="HIGH-AFFINITY POTASSIUM TRANSPORT PROTEIN-RELATED"/>
    <property type="match status" value="1"/>
</dbReference>
<evidence type="ECO:0000256" key="1">
    <source>
        <dbReference type="ARBA" id="ARBA00004141"/>
    </source>
</evidence>
<keyword evidence="13" id="KW-1185">Reference proteome</keyword>
<dbReference type="PIRSF" id="PIRSF002450">
    <property type="entry name" value="K+_transpter_TRK"/>
    <property type="match status" value="1"/>
</dbReference>
<keyword evidence="9 10" id="KW-0472">Membrane</keyword>
<dbReference type="EMBL" id="AWGJ01000001">
    <property type="protein sequence ID" value="ODN84095.1"/>
    <property type="molecule type" value="Genomic_DNA"/>
</dbReference>
<keyword evidence="5 10" id="KW-0812">Transmembrane</keyword>
<feature type="transmembrane region" description="Helical" evidence="10">
    <location>
        <begin position="617"/>
        <end position="638"/>
    </location>
</feature>
<evidence type="ECO:0000256" key="3">
    <source>
        <dbReference type="ARBA" id="ARBA00022448"/>
    </source>
</evidence>
<reference evidence="12 13" key="1">
    <citation type="submission" date="2016-06" db="EMBL/GenBank/DDBJ databases">
        <title>Evolution of pathogenesis and genome organization in the Tremellales.</title>
        <authorList>
            <person name="Cuomo C."/>
            <person name="Litvintseva A."/>
            <person name="Heitman J."/>
            <person name="Chen Y."/>
            <person name="Sun S."/>
            <person name="Springer D."/>
            <person name="Dromer F."/>
            <person name="Young S."/>
            <person name="Zeng Q."/>
            <person name="Chapman S."/>
            <person name="Gujja S."/>
            <person name="Saif S."/>
            <person name="Birren B."/>
        </authorList>
    </citation>
    <scope>NUCLEOTIDE SEQUENCE [LARGE SCALE GENOMIC DNA]</scope>
    <source>
        <strain evidence="12 13">CBS 6039</strain>
    </source>
</reference>
<dbReference type="GO" id="GO:0140107">
    <property type="term" value="F:high-affinity potassium ion transmembrane transporter activity"/>
    <property type="evidence" value="ECO:0007669"/>
    <property type="project" value="TreeGrafter"/>
</dbReference>
<feature type="region of interest" description="Disordered" evidence="11">
    <location>
        <begin position="910"/>
        <end position="942"/>
    </location>
</feature>
<feature type="compositionally biased region" description="Polar residues" evidence="11">
    <location>
        <begin position="176"/>
        <end position="185"/>
    </location>
</feature>
<proteinExistence type="inferred from homology"/>
<keyword evidence="3 10" id="KW-0813">Transport</keyword>
<feature type="transmembrane region" description="Helical" evidence="10">
    <location>
        <begin position="95"/>
        <end position="116"/>
    </location>
</feature>
<dbReference type="InterPro" id="IPR015958">
    <property type="entry name" value="Trk1_fungi"/>
</dbReference>
<feature type="compositionally biased region" description="Polar residues" evidence="11">
    <location>
        <begin position="996"/>
        <end position="1014"/>
    </location>
</feature>
<gene>
    <name evidence="12" type="ORF">L202_00110</name>
</gene>
<dbReference type="NCBIfam" id="TIGR00934">
    <property type="entry name" value="2a38euk"/>
    <property type="match status" value="1"/>
</dbReference>
<dbReference type="GO" id="GO:0030007">
    <property type="term" value="P:intracellular potassium ion homeostasis"/>
    <property type="evidence" value="ECO:0007669"/>
    <property type="project" value="UniProtKB-UniRule"/>
</dbReference>
<dbReference type="InterPro" id="IPR003445">
    <property type="entry name" value="Cat_transpt"/>
</dbReference>
<evidence type="ECO:0000256" key="10">
    <source>
        <dbReference type="PIRNR" id="PIRNR002450"/>
    </source>
</evidence>
<evidence type="ECO:0000256" key="9">
    <source>
        <dbReference type="ARBA" id="ARBA00023136"/>
    </source>
</evidence>
<evidence type="ECO:0000256" key="4">
    <source>
        <dbReference type="ARBA" id="ARBA00022538"/>
    </source>
</evidence>
<feature type="region of interest" description="Disordered" evidence="11">
    <location>
        <begin position="981"/>
        <end position="1055"/>
    </location>
</feature>
<evidence type="ECO:0000313" key="12">
    <source>
        <dbReference type="EMBL" id="ODN84095.1"/>
    </source>
</evidence>
<dbReference type="InterPro" id="IPR051143">
    <property type="entry name" value="TrkH_K-transport"/>
</dbReference>
<feature type="region of interest" description="Disordered" evidence="11">
    <location>
        <begin position="482"/>
        <end position="501"/>
    </location>
</feature>
<dbReference type="GeneID" id="30151419"/>
<feature type="region of interest" description="Disordered" evidence="11">
    <location>
        <begin position="239"/>
        <end position="268"/>
    </location>
</feature>
<keyword evidence="7 10" id="KW-1133">Transmembrane helix</keyword>
<feature type="transmembrane region" description="Helical" evidence="10">
    <location>
        <begin position="68"/>
        <end position="89"/>
    </location>
</feature>
<evidence type="ECO:0000256" key="5">
    <source>
        <dbReference type="ARBA" id="ARBA00022692"/>
    </source>
</evidence>
<dbReference type="OrthoDB" id="9999863at2759"/>
<feature type="transmembrane region" description="Helical" evidence="10">
    <location>
        <begin position="543"/>
        <end position="566"/>
    </location>
</feature>
<feature type="transmembrane region" description="Helical" evidence="10">
    <location>
        <begin position="35"/>
        <end position="56"/>
    </location>
</feature>
<dbReference type="PANTHER" id="PTHR31064">
    <property type="entry name" value="POTASSIUM TRANSPORT PROTEIN DDB_G0292412-RELATED"/>
    <property type="match status" value="1"/>
</dbReference>
<organism evidence="12 13">
    <name type="scientific">Cryptococcus amylolentus CBS 6039</name>
    <dbReference type="NCBI Taxonomy" id="1295533"/>
    <lineage>
        <taxon>Eukaryota</taxon>
        <taxon>Fungi</taxon>
        <taxon>Dikarya</taxon>
        <taxon>Basidiomycota</taxon>
        <taxon>Agaricomycotina</taxon>
        <taxon>Tremellomycetes</taxon>
        <taxon>Tremellales</taxon>
        <taxon>Cryptococcaceae</taxon>
        <taxon>Cryptococcus</taxon>
    </lineage>
</organism>
<name>A0A1E3I6V9_9TREE</name>
<keyword evidence="8 10" id="KW-0406">Ion transport</keyword>
<feature type="region of interest" description="Disordered" evidence="11">
    <location>
        <begin position="426"/>
        <end position="454"/>
    </location>
</feature>
<keyword evidence="6 10" id="KW-0630">Potassium</keyword>
<dbReference type="Proteomes" id="UP000094065">
    <property type="component" value="Unassembled WGS sequence"/>
</dbReference>
<protein>
    <recommendedName>
        <fullName evidence="10">Potassium transport protein</fullName>
    </recommendedName>
</protein>
<comment type="caution">
    <text evidence="12">The sequence shown here is derived from an EMBL/GenBank/DDBJ whole genome shotgun (WGS) entry which is preliminary data.</text>
</comment>
<dbReference type="GO" id="GO:0005886">
    <property type="term" value="C:plasma membrane"/>
    <property type="evidence" value="ECO:0007669"/>
    <property type="project" value="InterPro"/>
</dbReference>